<accession>A0A243W8Y8</accession>
<dbReference type="Pfam" id="PF12437">
    <property type="entry name" value="GSIII_N"/>
    <property type="match status" value="1"/>
</dbReference>
<dbReference type="Proteomes" id="UP000194873">
    <property type="component" value="Unassembled WGS sequence"/>
</dbReference>
<protein>
    <recommendedName>
        <fullName evidence="1">Glutamine synthetase type III N-terminal domain-containing protein</fullName>
    </recommendedName>
</protein>
<dbReference type="GO" id="GO:0004356">
    <property type="term" value="F:glutamine synthetase activity"/>
    <property type="evidence" value="ECO:0007669"/>
    <property type="project" value="InterPro"/>
</dbReference>
<sequence length="89" mass="9931">MSILRFKALELVDRREPVSVPTTTERRSDSFGKNVFNLEAMRATMPGEYFKKLQAAIKQGTPVERSVADAVASAMKTWAMAKGATHYTH</sequence>
<proteinExistence type="predicted"/>
<gene>
    <name evidence="2" type="ORF">BXP70_20475</name>
</gene>
<reference evidence="2 3" key="1">
    <citation type="submission" date="2017-01" db="EMBL/GenBank/DDBJ databases">
        <title>A new Hymenobacter.</title>
        <authorList>
            <person name="Liang Y."/>
            <person name="Feng F."/>
        </authorList>
    </citation>
    <scope>NUCLEOTIDE SEQUENCE [LARGE SCALE GENOMIC DNA]</scope>
    <source>
        <strain evidence="2">MIMBbqt21</strain>
    </source>
</reference>
<keyword evidence="3" id="KW-1185">Reference proteome</keyword>
<dbReference type="InterPro" id="IPR022147">
    <property type="entry name" value="GSIII_N"/>
</dbReference>
<feature type="domain" description="Glutamine synthetase type III N-terminal" evidence="1">
    <location>
        <begin position="28"/>
        <end position="89"/>
    </location>
</feature>
<organism evidence="2 3">
    <name type="scientific">Hymenobacter crusticola</name>
    <dbReference type="NCBI Taxonomy" id="1770526"/>
    <lineage>
        <taxon>Bacteria</taxon>
        <taxon>Pseudomonadati</taxon>
        <taxon>Bacteroidota</taxon>
        <taxon>Cytophagia</taxon>
        <taxon>Cytophagales</taxon>
        <taxon>Hymenobacteraceae</taxon>
        <taxon>Hymenobacter</taxon>
    </lineage>
</organism>
<dbReference type="PANTHER" id="PTHR42974:SF1">
    <property type="entry name" value="TYPE-3 GLUTAMINE SYNTHETASE"/>
    <property type="match status" value="1"/>
</dbReference>
<evidence type="ECO:0000313" key="2">
    <source>
        <dbReference type="EMBL" id="OUJ71737.1"/>
    </source>
</evidence>
<dbReference type="InterPro" id="IPR052725">
    <property type="entry name" value="GS_Type-3"/>
</dbReference>
<evidence type="ECO:0000259" key="1">
    <source>
        <dbReference type="Pfam" id="PF12437"/>
    </source>
</evidence>
<name>A0A243W8Y8_9BACT</name>
<dbReference type="PANTHER" id="PTHR42974">
    <property type="entry name" value="GLUTAMINE SYNTHETASE"/>
    <property type="match status" value="1"/>
</dbReference>
<dbReference type="OrthoDB" id="9807095at2"/>
<evidence type="ECO:0000313" key="3">
    <source>
        <dbReference type="Proteomes" id="UP000194873"/>
    </source>
</evidence>
<dbReference type="EMBL" id="MTSE01000014">
    <property type="protein sequence ID" value="OUJ71737.1"/>
    <property type="molecule type" value="Genomic_DNA"/>
</dbReference>
<dbReference type="RefSeq" id="WP_143436596.1">
    <property type="nucleotide sequence ID" value="NZ_MTSE01000014.1"/>
</dbReference>
<feature type="non-terminal residue" evidence="2">
    <location>
        <position position="89"/>
    </location>
</feature>
<comment type="caution">
    <text evidence="2">The sequence shown here is derived from an EMBL/GenBank/DDBJ whole genome shotgun (WGS) entry which is preliminary data.</text>
</comment>
<dbReference type="AlphaFoldDB" id="A0A243W8Y8"/>